<dbReference type="EMBL" id="HBUF01431590">
    <property type="protein sequence ID" value="CAG6741999.1"/>
    <property type="molecule type" value="Transcribed_RNA"/>
</dbReference>
<accession>A0A8D8Z7S2</accession>
<protein>
    <submittedName>
        <fullName evidence="1">Uncharacterized protein</fullName>
    </submittedName>
</protein>
<reference evidence="1" key="1">
    <citation type="submission" date="2021-05" db="EMBL/GenBank/DDBJ databases">
        <authorList>
            <person name="Alioto T."/>
            <person name="Alioto T."/>
            <person name="Gomez Garrido J."/>
        </authorList>
    </citation>
    <scope>NUCLEOTIDE SEQUENCE</scope>
</reference>
<sequence length="386" mass="43751">MIWNLKKITCVQNWYADDSSCTGHLAQIKNWFENLLIEGPKWGYFPEPRKCVLIVKEGYQEQADEIFGDINVKIDTSHKFLGSFVGNNNLKKEFVQEKVQEWVHCIQKLSSAAKLYPQAAHAVMSKSLQFEWSFIQRVIQTDDLIYAPIKEAIHNEFFPQLLGRRTDSENELFQLPARLGGLGVNDPVAYSTSSTNTSAEAVSLLVESLKTGSELLFKKELIAHNERVKSVLNVHRNLRHQEQKTKCDEIVATLPTHQRRRPLERIIHGNASQWLTVIPTQADQYDLNATQFRDALSLRYGHQPTGLPSHCDGCSERMDLTHALNCKKGGLIKHGHDDHRDTGAMLANLAWNGVCTEPVLKEGNPQTNEAGLVPSCYYSSRILQIY</sequence>
<organism evidence="1">
    <name type="scientific">Cacopsylla melanoneura</name>
    <dbReference type="NCBI Taxonomy" id="428564"/>
    <lineage>
        <taxon>Eukaryota</taxon>
        <taxon>Metazoa</taxon>
        <taxon>Ecdysozoa</taxon>
        <taxon>Arthropoda</taxon>
        <taxon>Hexapoda</taxon>
        <taxon>Insecta</taxon>
        <taxon>Pterygota</taxon>
        <taxon>Neoptera</taxon>
        <taxon>Paraneoptera</taxon>
        <taxon>Hemiptera</taxon>
        <taxon>Sternorrhyncha</taxon>
        <taxon>Psylloidea</taxon>
        <taxon>Psyllidae</taxon>
        <taxon>Psyllinae</taxon>
        <taxon>Cacopsylla</taxon>
    </lineage>
</organism>
<dbReference type="AlphaFoldDB" id="A0A8D8Z7S2"/>
<name>A0A8D8Z7S2_9HEMI</name>
<evidence type="ECO:0000313" key="1">
    <source>
        <dbReference type="EMBL" id="CAG6741999.1"/>
    </source>
</evidence>
<proteinExistence type="predicted"/>